<keyword evidence="1" id="KW-0812">Transmembrane</keyword>
<evidence type="ECO:0000313" key="3">
    <source>
        <dbReference type="EnsemblProtists" id="EKX32160"/>
    </source>
</evidence>
<dbReference type="EnsemblProtists" id="EKX32160">
    <property type="protein sequence ID" value="EKX32160"/>
    <property type="gene ID" value="GUITHDRAFT_148800"/>
</dbReference>
<accession>L1I8I4</accession>
<reference evidence="4" key="2">
    <citation type="submission" date="2012-11" db="EMBL/GenBank/DDBJ databases">
        <authorList>
            <person name="Kuo A."/>
            <person name="Curtis B.A."/>
            <person name="Tanifuji G."/>
            <person name="Burki F."/>
            <person name="Gruber A."/>
            <person name="Irimia M."/>
            <person name="Maruyama S."/>
            <person name="Arias M.C."/>
            <person name="Ball S.G."/>
            <person name="Gile G.H."/>
            <person name="Hirakawa Y."/>
            <person name="Hopkins J.F."/>
            <person name="Rensing S.A."/>
            <person name="Schmutz J."/>
            <person name="Symeonidi A."/>
            <person name="Elias M."/>
            <person name="Eveleigh R.J."/>
            <person name="Herman E.K."/>
            <person name="Klute M.J."/>
            <person name="Nakayama T."/>
            <person name="Obornik M."/>
            <person name="Reyes-Prieto A."/>
            <person name="Armbrust E.V."/>
            <person name="Aves S.J."/>
            <person name="Beiko R.G."/>
            <person name="Coutinho P."/>
            <person name="Dacks J.B."/>
            <person name="Durnford D.G."/>
            <person name="Fast N.M."/>
            <person name="Green B.R."/>
            <person name="Grisdale C."/>
            <person name="Hempe F."/>
            <person name="Henrissat B."/>
            <person name="Hoppner M.P."/>
            <person name="Ishida K.-I."/>
            <person name="Kim E."/>
            <person name="Koreny L."/>
            <person name="Kroth P.G."/>
            <person name="Liu Y."/>
            <person name="Malik S.-B."/>
            <person name="Maier U.G."/>
            <person name="McRose D."/>
            <person name="Mock T."/>
            <person name="Neilson J.A."/>
            <person name="Onodera N.T."/>
            <person name="Poole A.M."/>
            <person name="Pritham E.J."/>
            <person name="Richards T.A."/>
            <person name="Rocap G."/>
            <person name="Roy S.W."/>
            <person name="Sarai C."/>
            <person name="Schaack S."/>
            <person name="Shirato S."/>
            <person name="Slamovits C.H."/>
            <person name="Spencer D.F."/>
            <person name="Suzuki S."/>
            <person name="Worden A.Z."/>
            <person name="Zauner S."/>
            <person name="Barry K."/>
            <person name="Bell C."/>
            <person name="Bharti A.K."/>
            <person name="Crow J.A."/>
            <person name="Grimwood J."/>
            <person name="Kramer R."/>
            <person name="Lindquist E."/>
            <person name="Lucas S."/>
            <person name="Salamov A."/>
            <person name="McFadden G.I."/>
            <person name="Lane C.E."/>
            <person name="Keeling P.J."/>
            <person name="Gray M.W."/>
            <person name="Grigoriev I.V."/>
            <person name="Archibald J.M."/>
        </authorList>
    </citation>
    <scope>NUCLEOTIDE SEQUENCE</scope>
    <source>
        <strain evidence="4">CCMP2712</strain>
    </source>
</reference>
<keyword evidence="1" id="KW-1133">Transmembrane helix</keyword>
<evidence type="ECO:0000313" key="4">
    <source>
        <dbReference type="Proteomes" id="UP000011087"/>
    </source>
</evidence>
<dbReference type="PaxDb" id="55529-EKX32160"/>
<dbReference type="GeneID" id="17288905"/>
<evidence type="ECO:0000313" key="2">
    <source>
        <dbReference type="EMBL" id="EKX32160.1"/>
    </source>
</evidence>
<feature type="transmembrane region" description="Helical" evidence="1">
    <location>
        <begin position="236"/>
        <end position="258"/>
    </location>
</feature>
<dbReference type="RefSeq" id="XP_005819140.1">
    <property type="nucleotide sequence ID" value="XM_005819083.1"/>
</dbReference>
<dbReference type="AlphaFoldDB" id="L1I8I4"/>
<organism evidence="2">
    <name type="scientific">Guillardia theta (strain CCMP2712)</name>
    <name type="common">Cryptophyte</name>
    <dbReference type="NCBI Taxonomy" id="905079"/>
    <lineage>
        <taxon>Eukaryota</taxon>
        <taxon>Cryptophyceae</taxon>
        <taxon>Pyrenomonadales</taxon>
        <taxon>Geminigeraceae</taxon>
        <taxon>Guillardia</taxon>
    </lineage>
</organism>
<proteinExistence type="predicted"/>
<dbReference type="HOGENOM" id="CLU_928875_0_0_1"/>
<evidence type="ECO:0000256" key="1">
    <source>
        <dbReference type="SAM" id="Phobius"/>
    </source>
</evidence>
<keyword evidence="4" id="KW-1185">Reference proteome</keyword>
<reference evidence="3" key="3">
    <citation type="submission" date="2016-03" db="UniProtKB">
        <authorList>
            <consortium name="EnsemblProtists"/>
        </authorList>
    </citation>
    <scope>IDENTIFICATION</scope>
</reference>
<gene>
    <name evidence="2" type="ORF">GUITHDRAFT_148800</name>
</gene>
<keyword evidence="1" id="KW-0472">Membrane</keyword>
<protein>
    <submittedName>
        <fullName evidence="2 3">Uncharacterized protein</fullName>
    </submittedName>
</protein>
<reference evidence="2 4" key="1">
    <citation type="journal article" date="2012" name="Nature">
        <title>Algal genomes reveal evolutionary mosaicism and the fate of nucleomorphs.</title>
        <authorList>
            <consortium name="DOE Joint Genome Institute"/>
            <person name="Curtis B.A."/>
            <person name="Tanifuji G."/>
            <person name="Burki F."/>
            <person name="Gruber A."/>
            <person name="Irimia M."/>
            <person name="Maruyama S."/>
            <person name="Arias M.C."/>
            <person name="Ball S.G."/>
            <person name="Gile G.H."/>
            <person name="Hirakawa Y."/>
            <person name="Hopkins J.F."/>
            <person name="Kuo A."/>
            <person name="Rensing S.A."/>
            <person name="Schmutz J."/>
            <person name="Symeonidi A."/>
            <person name="Elias M."/>
            <person name="Eveleigh R.J."/>
            <person name="Herman E.K."/>
            <person name="Klute M.J."/>
            <person name="Nakayama T."/>
            <person name="Obornik M."/>
            <person name="Reyes-Prieto A."/>
            <person name="Armbrust E.V."/>
            <person name="Aves S.J."/>
            <person name="Beiko R.G."/>
            <person name="Coutinho P."/>
            <person name="Dacks J.B."/>
            <person name="Durnford D.G."/>
            <person name="Fast N.M."/>
            <person name="Green B.R."/>
            <person name="Grisdale C.J."/>
            <person name="Hempel F."/>
            <person name="Henrissat B."/>
            <person name="Hoppner M.P."/>
            <person name="Ishida K."/>
            <person name="Kim E."/>
            <person name="Koreny L."/>
            <person name="Kroth P.G."/>
            <person name="Liu Y."/>
            <person name="Malik S.B."/>
            <person name="Maier U.G."/>
            <person name="McRose D."/>
            <person name="Mock T."/>
            <person name="Neilson J.A."/>
            <person name="Onodera N.T."/>
            <person name="Poole A.M."/>
            <person name="Pritham E.J."/>
            <person name="Richards T.A."/>
            <person name="Rocap G."/>
            <person name="Roy S.W."/>
            <person name="Sarai C."/>
            <person name="Schaack S."/>
            <person name="Shirato S."/>
            <person name="Slamovits C.H."/>
            <person name="Spencer D.F."/>
            <person name="Suzuki S."/>
            <person name="Worden A.Z."/>
            <person name="Zauner S."/>
            <person name="Barry K."/>
            <person name="Bell C."/>
            <person name="Bharti A.K."/>
            <person name="Crow J.A."/>
            <person name="Grimwood J."/>
            <person name="Kramer R."/>
            <person name="Lindquist E."/>
            <person name="Lucas S."/>
            <person name="Salamov A."/>
            <person name="McFadden G.I."/>
            <person name="Lane C.E."/>
            <person name="Keeling P.J."/>
            <person name="Gray M.W."/>
            <person name="Grigoriev I.V."/>
            <person name="Archibald J.M."/>
        </authorList>
    </citation>
    <scope>NUCLEOTIDE SEQUENCE</scope>
    <source>
        <strain evidence="2 4">CCMP2712</strain>
    </source>
</reference>
<dbReference type="KEGG" id="gtt:GUITHDRAFT_148800"/>
<sequence length="300" mass="35502">MSYCPCEATSKFIRQYLDRLKIGEEKEGEEDGKLGRISESLFTCFIYHIKRNSKLFEYIRKVEKVLDIREALKRSLYIQEQHFKKWTNYESGDPKFLESSFLYSRMDPGIQYFLREKGIPTLQQVLGFILIKTYKSKSPSIEWSTIDEEFLSKIEDRRILRNLYFFSLLLHIIGLSEPCKEVPFNKFSREHIIEHIEKQSVSPSRTDAILAEKLGFKPAGLQLMDHIVKKDRFDKVYSILACCVLMITMLNFLLNELAVNCIPLLRPCFGKEYKKNQAMNYCCEFFICFVEDIILFYREK</sequence>
<name>L1I8I4_GUITC</name>
<dbReference type="EMBL" id="JH993207">
    <property type="protein sequence ID" value="EKX32160.1"/>
    <property type="molecule type" value="Genomic_DNA"/>
</dbReference>
<dbReference type="Proteomes" id="UP000011087">
    <property type="component" value="Unassembled WGS sequence"/>
</dbReference>